<evidence type="ECO:0000313" key="2">
    <source>
        <dbReference type="EMBL" id="APG24143.1"/>
    </source>
</evidence>
<proteinExistence type="predicted"/>
<dbReference type="AlphaFoldDB" id="A0A1L3GDX5"/>
<dbReference type="Gene3D" id="3.40.50.1820">
    <property type="entry name" value="alpha/beta hydrolase"/>
    <property type="match status" value="1"/>
</dbReference>
<evidence type="ECO:0000313" key="3">
    <source>
        <dbReference type="Proteomes" id="UP000182264"/>
    </source>
</evidence>
<dbReference type="EMBL" id="CP015518">
    <property type="protein sequence ID" value="APG24143.1"/>
    <property type="molecule type" value="Genomic_DNA"/>
</dbReference>
<name>A0A1L3GDX5_SYNAC</name>
<accession>A0A1L3GDX5</accession>
<dbReference type="KEGG" id="pace:A6070_11790"/>
<dbReference type="InterPro" id="IPR000073">
    <property type="entry name" value="AB_hydrolase_1"/>
</dbReference>
<dbReference type="GO" id="GO:0047372">
    <property type="term" value="F:monoacylglycerol lipase activity"/>
    <property type="evidence" value="ECO:0007669"/>
    <property type="project" value="TreeGrafter"/>
</dbReference>
<organism evidence="2 3">
    <name type="scientific">Syntrophotalea acetylenica</name>
    <name type="common">Pelobacter acetylenicus</name>
    <dbReference type="NCBI Taxonomy" id="29542"/>
    <lineage>
        <taxon>Bacteria</taxon>
        <taxon>Pseudomonadati</taxon>
        <taxon>Thermodesulfobacteriota</taxon>
        <taxon>Desulfuromonadia</taxon>
        <taxon>Desulfuromonadales</taxon>
        <taxon>Syntrophotaleaceae</taxon>
        <taxon>Syntrophotalea</taxon>
    </lineage>
</organism>
<dbReference type="OrthoDB" id="9786110at2"/>
<keyword evidence="3" id="KW-1185">Reference proteome</keyword>
<dbReference type="GO" id="GO:0016020">
    <property type="term" value="C:membrane"/>
    <property type="evidence" value="ECO:0007669"/>
    <property type="project" value="TreeGrafter"/>
</dbReference>
<dbReference type="InterPro" id="IPR029058">
    <property type="entry name" value="AB_hydrolase_fold"/>
</dbReference>
<dbReference type="PANTHER" id="PTHR43798:SF5">
    <property type="entry name" value="MONOACYLGLYCEROL LIPASE ABHD6"/>
    <property type="match status" value="1"/>
</dbReference>
<dbReference type="Pfam" id="PF12697">
    <property type="entry name" value="Abhydrolase_6"/>
    <property type="match status" value="1"/>
</dbReference>
<dbReference type="InterPro" id="IPR050266">
    <property type="entry name" value="AB_hydrolase_sf"/>
</dbReference>
<dbReference type="Proteomes" id="UP000182264">
    <property type="component" value="Chromosome"/>
</dbReference>
<dbReference type="PANTHER" id="PTHR43798">
    <property type="entry name" value="MONOACYLGLYCEROL LIPASE"/>
    <property type="match status" value="1"/>
</dbReference>
<sequence>MTRGKKNAPGCPQPIAENQAFQLRPAQSGKPGVLLIHGFTASPWEMRPLAEHLCGSGYHVAAVRLPGHGTSPEDLCRRRCEEWIAAARETLDILGREVGQVHAMGLSTGALVCLALAAERELCSMVLLSPFLAMQHRLAPLTGLLRYFRSYQHRELPDHLSPYYYDRRPLNGIYQICRLIGKIKPLLPRITTPTLAINALGDRTVRAESGYALFQRLSSPCREYHMFGPGTGHGLAAPDQPSWQAMLDLILRFLAALDPPRPLKPGAP</sequence>
<dbReference type="STRING" id="29542.A6070_11790"/>
<gene>
    <name evidence="2" type="ORF">A7E75_03165</name>
</gene>
<dbReference type="RefSeq" id="WP_072285960.1">
    <property type="nucleotide sequence ID" value="NZ_CP015455.1"/>
</dbReference>
<protein>
    <recommendedName>
        <fullName evidence="1">AB hydrolase-1 domain-containing protein</fullName>
    </recommendedName>
</protein>
<reference evidence="2 3" key="1">
    <citation type="journal article" date="2017" name="Genome Announc.">
        <title>Complete Genome Sequences of Two Acetylene-Fermenting Pelobacter acetylenicus Strains.</title>
        <authorList>
            <person name="Sutton J.M."/>
            <person name="Baesman S.M."/>
            <person name="Fierst J.L."/>
            <person name="Poret-Peterson A.T."/>
            <person name="Oremland R.S."/>
            <person name="Dunlap D.S."/>
            <person name="Akob D.M."/>
        </authorList>
    </citation>
    <scope>NUCLEOTIDE SEQUENCE [LARGE SCALE GENOMIC DNA]</scope>
    <source>
        <strain evidence="2 3">DSM 3247</strain>
    </source>
</reference>
<evidence type="ECO:0000259" key="1">
    <source>
        <dbReference type="Pfam" id="PF12697"/>
    </source>
</evidence>
<dbReference type="SUPFAM" id="SSF53474">
    <property type="entry name" value="alpha/beta-Hydrolases"/>
    <property type="match status" value="1"/>
</dbReference>
<feature type="domain" description="AB hydrolase-1" evidence="1">
    <location>
        <begin position="33"/>
        <end position="241"/>
    </location>
</feature>
<dbReference type="GO" id="GO:0046464">
    <property type="term" value="P:acylglycerol catabolic process"/>
    <property type="evidence" value="ECO:0007669"/>
    <property type="project" value="TreeGrafter"/>
</dbReference>